<dbReference type="GO" id="GO:0005737">
    <property type="term" value="C:cytoplasm"/>
    <property type="evidence" value="ECO:0007669"/>
    <property type="project" value="TreeGrafter"/>
</dbReference>
<dbReference type="Proteomes" id="UP000604481">
    <property type="component" value="Unassembled WGS sequence"/>
</dbReference>
<comment type="catalytic activity">
    <reaction evidence="1">
        <text>7,8-dihydroneopterin = 7,8-dihydromonapterin</text>
        <dbReference type="Rhea" id="RHEA:45328"/>
        <dbReference type="ChEBI" id="CHEBI:17001"/>
        <dbReference type="ChEBI" id="CHEBI:71175"/>
        <dbReference type="EC" id="5.1.99.8"/>
    </reaction>
</comment>
<evidence type="ECO:0000259" key="15">
    <source>
        <dbReference type="SMART" id="SM00905"/>
    </source>
</evidence>
<accession>A0A8J7FIX8</accession>
<evidence type="ECO:0000313" key="16">
    <source>
        <dbReference type="EMBL" id="MBE9610165.1"/>
    </source>
</evidence>
<evidence type="ECO:0000256" key="4">
    <source>
        <dbReference type="ARBA" id="ARBA00005708"/>
    </source>
</evidence>
<dbReference type="InterPro" id="IPR006156">
    <property type="entry name" value="Dihydroneopterin_aldolase"/>
</dbReference>
<comment type="catalytic activity">
    <reaction evidence="2">
        <text>7,8-dihydroneopterin = 6-hydroxymethyl-7,8-dihydropterin + glycolaldehyde</text>
        <dbReference type="Rhea" id="RHEA:10540"/>
        <dbReference type="ChEBI" id="CHEBI:17001"/>
        <dbReference type="ChEBI" id="CHEBI:17071"/>
        <dbReference type="ChEBI" id="CHEBI:44841"/>
        <dbReference type="EC" id="4.1.2.25"/>
    </reaction>
</comment>
<keyword evidence="17" id="KW-1185">Reference proteome</keyword>
<evidence type="ECO:0000256" key="9">
    <source>
        <dbReference type="ARBA" id="ARBA00023235"/>
    </source>
</evidence>
<name>A0A8J7FIX8_9NEIS</name>
<dbReference type="GO" id="GO:0046656">
    <property type="term" value="P:folic acid biosynthetic process"/>
    <property type="evidence" value="ECO:0007669"/>
    <property type="project" value="UniProtKB-KW"/>
</dbReference>
<dbReference type="InterPro" id="IPR043133">
    <property type="entry name" value="GTP-CH-I_C/QueF"/>
</dbReference>
<evidence type="ECO:0000256" key="6">
    <source>
        <dbReference type="ARBA" id="ARBA00013043"/>
    </source>
</evidence>
<dbReference type="FunFam" id="3.30.1130.10:FF:000002">
    <property type="entry name" value="7,8-dihydroneopterin aldolase"/>
    <property type="match status" value="1"/>
</dbReference>
<evidence type="ECO:0000256" key="8">
    <source>
        <dbReference type="ARBA" id="ARBA00022909"/>
    </source>
</evidence>
<evidence type="ECO:0000256" key="1">
    <source>
        <dbReference type="ARBA" id="ARBA00000693"/>
    </source>
</evidence>
<dbReference type="SUPFAM" id="SSF55620">
    <property type="entry name" value="Tetrahydrobiopterin biosynthesis enzymes-like"/>
    <property type="match status" value="1"/>
</dbReference>
<evidence type="ECO:0000256" key="7">
    <source>
        <dbReference type="ARBA" id="ARBA00018285"/>
    </source>
</evidence>
<evidence type="ECO:0000256" key="2">
    <source>
        <dbReference type="ARBA" id="ARBA00001353"/>
    </source>
</evidence>
<feature type="domain" description="Dihydroneopterin aldolase/epimerase" evidence="15">
    <location>
        <begin position="4"/>
        <end position="114"/>
    </location>
</feature>
<evidence type="ECO:0000256" key="11">
    <source>
        <dbReference type="ARBA" id="ARBA00029947"/>
    </source>
</evidence>
<dbReference type="EC" id="4.1.2.25" evidence="6"/>
<comment type="caution">
    <text evidence="16">The sequence shown here is derived from an EMBL/GenBank/DDBJ whole genome shotgun (WGS) entry which is preliminary data.</text>
</comment>
<sequence>MDIIFLHGIRARTVIGWYDWERTAPQAVEIDLDVGLPSARACVTDELRDTIDYDQLVQHLRRVLAEQHFLLLEALAEHIAHVILHDFGAPWVKVTVVKPGILTEVARVGVSIERGHRA</sequence>
<comment type="pathway">
    <text evidence="3">Cofactor biosynthesis; tetrahydrofolate biosynthesis; 2-amino-4-hydroxy-6-hydroxymethyl-7,8-dihydropteridine diphosphate from 7,8-dihydroneopterin triphosphate: step 3/4.</text>
</comment>
<evidence type="ECO:0000256" key="14">
    <source>
        <dbReference type="ARBA" id="ARBA00032903"/>
    </source>
</evidence>
<keyword evidence="9" id="KW-0413">Isomerase</keyword>
<dbReference type="EMBL" id="JADFUA010000007">
    <property type="protein sequence ID" value="MBE9610165.1"/>
    <property type="molecule type" value="Genomic_DNA"/>
</dbReference>
<keyword evidence="8" id="KW-0289">Folate biosynthesis</keyword>
<evidence type="ECO:0000256" key="3">
    <source>
        <dbReference type="ARBA" id="ARBA00005013"/>
    </source>
</evidence>
<dbReference type="PANTHER" id="PTHR42844:SF1">
    <property type="entry name" value="DIHYDRONEOPTERIN ALDOLASE 1-RELATED"/>
    <property type="match status" value="1"/>
</dbReference>
<dbReference type="GO" id="GO:0016853">
    <property type="term" value="F:isomerase activity"/>
    <property type="evidence" value="ECO:0007669"/>
    <property type="project" value="UniProtKB-KW"/>
</dbReference>
<organism evidence="16 17">
    <name type="scientific">Chitinilyticum piscinae</name>
    <dbReference type="NCBI Taxonomy" id="2866724"/>
    <lineage>
        <taxon>Bacteria</taxon>
        <taxon>Pseudomonadati</taxon>
        <taxon>Pseudomonadota</taxon>
        <taxon>Betaproteobacteria</taxon>
        <taxon>Neisseriales</taxon>
        <taxon>Chitinibacteraceae</taxon>
        <taxon>Chitinilyticum</taxon>
    </lineage>
</organism>
<evidence type="ECO:0000256" key="10">
    <source>
        <dbReference type="ARBA" id="ARBA00023239"/>
    </source>
</evidence>
<dbReference type="GO" id="GO:0004150">
    <property type="term" value="F:dihydroneopterin aldolase activity"/>
    <property type="evidence" value="ECO:0007669"/>
    <property type="project" value="UniProtKB-EC"/>
</dbReference>
<proteinExistence type="inferred from homology"/>
<evidence type="ECO:0000313" key="17">
    <source>
        <dbReference type="Proteomes" id="UP000604481"/>
    </source>
</evidence>
<gene>
    <name evidence="16" type="ORF">INR99_12515</name>
</gene>
<dbReference type="NCBIfam" id="TIGR00526">
    <property type="entry name" value="folB_dom"/>
    <property type="match status" value="1"/>
</dbReference>
<evidence type="ECO:0000256" key="12">
    <source>
        <dbReference type="ARBA" id="ARBA00031101"/>
    </source>
</evidence>
<dbReference type="RefSeq" id="WP_194116689.1">
    <property type="nucleotide sequence ID" value="NZ_JADFUA010000007.1"/>
</dbReference>
<dbReference type="Gene3D" id="3.30.1130.10">
    <property type="match status" value="1"/>
</dbReference>
<dbReference type="InterPro" id="IPR006157">
    <property type="entry name" value="FolB_dom"/>
</dbReference>
<keyword evidence="10" id="KW-0456">Lyase</keyword>
<evidence type="ECO:0000256" key="13">
    <source>
        <dbReference type="ARBA" id="ARBA00032109"/>
    </source>
</evidence>
<dbReference type="PANTHER" id="PTHR42844">
    <property type="entry name" value="DIHYDRONEOPTERIN ALDOLASE 1-RELATED"/>
    <property type="match status" value="1"/>
</dbReference>
<evidence type="ECO:0000256" key="5">
    <source>
        <dbReference type="ARBA" id="ARBA00012234"/>
    </source>
</evidence>
<dbReference type="EC" id="5.1.99.8" evidence="5"/>
<reference evidence="16 17" key="1">
    <citation type="submission" date="2020-10" db="EMBL/GenBank/DDBJ databases">
        <title>The genome sequence of Chitinilyticum litopenaei 4Y14.</title>
        <authorList>
            <person name="Liu Y."/>
        </authorList>
    </citation>
    <scope>NUCLEOTIDE SEQUENCE [LARGE SCALE GENOMIC DNA]</scope>
    <source>
        <strain evidence="16 17">4Y14</strain>
    </source>
</reference>
<dbReference type="Pfam" id="PF02152">
    <property type="entry name" value="FolB"/>
    <property type="match status" value="1"/>
</dbReference>
<dbReference type="AlphaFoldDB" id="A0A8J7FIX8"/>
<dbReference type="SMART" id="SM00905">
    <property type="entry name" value="FolB"/>
    <property type="match status" value="1"/>
</dbReference>
<protein>
    <recommendedName>
        <fullName evidence="7">Dihydroneopterin aldolase</fullName>
        <ecNumber evidence="6">4.1.2.25</ecNumber>
        <ecNumber evidence="5">5.1.99.8</ecNumber>
    </recommendedName>
    <alternativeName>
        <fullName evidence="12">7,8-dihydroneopterin 2'-epimerase</fullName>
    </alternativeName>
    <alternativeName>
        <fullName evidence="14">7,8-dihydroneopterin aldolase</fullName>
    </alternativeName>
    <alternativeName>
        <fullName evidence="11">7,8-dihydroneopterin epimerase</fullName>
    </alternativeName>
    <alternativeName>
        <fullName evidence="13">Dihydroneopterin epimerase</fullName>
    </alternativeName>
</protein>
<comment type="similarity">
    <text evidence="4">Belongs to the DHNA family.</text>
</comment>